<dbReference type="Gene3D" id="3.30.70.790">
    <property type="entry name" value="UreE, C-terminal domain"/>
    <property type="match status" value="1"/>
</dbReference>
<evidence type="ECO:0000313" key="3">
    <source>
        <dbReference type="EMBL" id="TVT59977.1"/>
    </source>
</evidence>
<feature type="domain" description="DUF7577" evidence="2">
    <location>
        <begin position="77"/>
        <end position="100"/>
    </location>
</feature>
<accession>A0A558DG21</accession>
<protein>
    <submittedName>
        <fullName evidence="3">DUF2007 domain-containing protein</fullName>
    </submittedName>
</protein>
<dbReference type="InterPro" id="IPR018551">
    <property type="entry name" value="DUF2007"/>
</dbReference>
<proteinExistence type="predicted"/>
<dbReference type="AlphaFoldDB" id="A0A558DG21"/>
<dbReference type="InterPro" id="IPR055999">
    <property type="entry name" value="DUF7577"/>
</dbReference>
<evidence type="ECO:0000259" key="2">
    <source>
        <dbReference type="Pfam" id="PF24463"/>
    </source>
</evidence>
<dbReference type="Proteomes" id="UP000317355">
    <property type="component" value="Unassembled WGS sequence"/>
</dbReference>
<evidence type="ECO:0000259" key="1">
    <source>
        <dbReference type="Pfam" id="PF09413"/>
    </source>
</evidence>
<reference evidence="3 4" key="1">
    <citation type="submission" date="2019-07" db="EMBL/GenBank/DDBJ databases">
        <title>The pathways for chlorine oxyanion respiration interact through the shared metabolite chlorate.</title>
        <authorList>
            <person name="Barnum T.P."/>
            <person name="Cheng Y."/>
            <person name="Hill K.A."/>
            <person name="Lucas L.N."/>
            <person name="Carlson H.K."/>
            <person name="Coates J.D."/>
        </authorList>
    </citation>
    <scope>NUCLEOTIDE SEQUENCE [LARGE SCALE GENOMIC DNA]</scope>
    <source>
        <strain evidence="3">BK-3</strain>
    </source>
</reference>
<sequence>MRKLYECRDRLQAQMLLDDLESHHIEVVILGDYLTGAAGELSAIQFPVLWVVQDDDYTRGRQLIDEYLTESIQASAAWQCARCGELIEGGFEICWNCLSPRE</sequence>
<comment type="caution">
    <text evidence="3">The sequence shown here is derived from an EMBL/GenBank/DDBJ whole genome shotgun (WGS) entry which is preliminary data.</text>
</comment>
<dbReference type="EMBL" id="VMRY01000003">
    <property type="protein sequence ID" value="TVT59977.1"/>
    <property type="molecule type" value="Genomic_DNA"/>
</dbReference>
<evidence type="ECO:0000313" key="4">
    <source>
        <dbReference type="Proteomes" id="UP000317355"/>
    </source>
</evidence>
<dbReference type="Pfam" id="PF24463">
    <property type="entry name" value="DUF7577"/>
    <property type="match status" value="1"/>
</dbReference>
<name>A0A558DG21_9GAMM</name>
<dbReference type="Pfam" id="PF09413">
    <property type="entry name" value="DUF2007"/>
    <property type="match status" value="1"/>
</dbReference>
<gene>
    <name evidence="3" type="ORF">FHK82_03100</name>
</gene>
<feature type="domain" description="DUF2007" evidence="1">
    <location>
        <begin position="1"/>
        <end position="66"/>
    </location>
</feature>
<organism evidence="3 4">
    <name type="scientific">Sedimenticola thiotaurini</name>
    <dbReference type="NCBI Taxonomy" id="1543721"/>
    <lineage>
        <taxon>Bacteria</taxon>
        <taxon>Pseudomonadati</taxon>
        <taxon>Pseudomonadota</taxon>
        <taxon>Gammaproteobacteria</taxon>
        <taxon>Chromatiales</taxon>
        <taxon>Sedimenticolaceae</taxon>
        <taxon>Sedimenticola</taxon>
    </lineage>
</organism>